<dbReference type="GO" id="GO:0009279">
    <property type="term" value="C:cell outer membrane"/>
    <property type="evidence" value="ECO:0007669"/>
    <property type="project" value="UniProtKB-SubCell"/>
</dbReference>
<comment type="similarity">
    <text evidence="1">Belongs to the TonB-dependent receptor family.</text>
</comment>
<evidence type="ECO:0000256" key="2">
    <source>
        <dbReference type="SAM" id="SignalP"/>
    </source>
</evidence>
<keyword evidence="2" id="KW-0732">Signal</keyword>
<evidence type="ECO:0000313" key="5">
    <source>
        <dbReference type="Proteomes" id="UP000291106"/>
    </source>
</evidence>
<keyword evidence="1" id="KW-0472">Membrane</keyword>
<dbReference type="InterPro" id="IPR012910">
    <property type="entry name" value="Plug_dom"/>
</dbReference>
<dbReference type="InterPro" id="IPR037066">
    <property type="entry name" value="Plug_dom_sf"/>
</dbReference>
<keyword evidence="1" id="KW-1134">Transmembrane beta strand</keyword>
<keyword evidence="1" id="KW-0812">Transmembrane</keyword>
<comment type="subcellular location">
    <subcellularLocation>
        <location evidence="1">Cell outer membrane</location>
        <topology evidence="1">Multi-pass membrane protein</topology>
    </subcellularLocation>
</comment>
<sequence length="118" mass="12747">MSNEVTRAPKGMVLLPLLCTLPLAAQASDQDTSDSTANVEVIQVTGMRQAYRGNVQEKDMPQAVVKIDNDTIEAAGITNLMDTLDLVSGVSRQNDFGGLWDMFAIRGFAGTRTHHLAI</sequence>
<dbReference type="Gene3D" id="2.170.130.10">
    <property type="entry name" value="TonB-dependent receptor, plug domain"/>
    <property type="match status" value="1"/>
</dbReference>
<gene>
    <name evidence="4" type="ORF">EXU30_14710</name>
</gene>
<protein>
    <submittedName>
        <fullName evidence="4">Plug domain-containing protein</fullName>
    </submittedName>
</protein>
<dbReference type="Pfam" id="PF07715">
    <property type="entry name" value="Plug"/>
    <property type="match status" value="1"/>
</dbReference>
<dbReference type="AlphaFoldDB" id="A0A411PJN5"/>
<organism evidence="4 5">
    <name type="scientific">Shewanella maritima</name>
    <dbReference type="NCBI Taxonomy" id="2520507"/>
    <lineage>
        <taxon>Bacteria</taxon>
        <taxon>Pseudomonadati</taxon>
        <taxon>Pseudomonadota</taxon>
        <taxon>Gammaproteobacteria</taxon>
        <taxon>Alteromonadales</taxon>
        <taxon>Shewanellaceae</taxon>
        <taxon>Shewanella</taxon>
    </lineage>
</organism>
<evidence type="ECO:0000313" key="4">
    <source>
        <dbReference type="EMBL" id="QBF83797.1"/>
    </source>
</evidence>
<dbReference type="InterPro" id="IPR039426">
    <property type="entry name" value="TonB-dep_rcpt-like"/>
</dbReference>
<keyword evidence="5" id="KW-1185">Reference proteome</keyword>
<dbReference type="PROSITE" id="PS52016">
    <property type="entry name" value="TONB_DEPENDENT_REC_3"/>
    <property type="match status" value="1"/>
</dbReference>
<dbReference type="KEGG" id="smai:EXU30_14710"/>
<evidence type="ECO:0000259" key="3">
    <source>
        <dbReference type="Pfam" id="PF07715"/>
    </source>
</evidence>
<feature type="signal peptide" evidence="2">
    <location>
        <begin position="1"/>
        <end position="27"/>
    </location>
</feature>
<keyword evidence="1" id="KW-0998">Cell outer membrane</keyword>
<dbReference type="RefSeq" id="WP_130601269.1">
    <property type="nucleotide sequence ID" value="NZ_CP036200.1"/>
</dbReference>
<dbReference type="EMBL" id="CP036200">
    <property type="protein sequence ID" value="QBF83797.1"/>
    <property type="molecule type" value="Genomic_DNA"/>
</dbReference>
<dbReference type="Proteomes" id="UP000291106">
    <property type="component" value="Chromosome"/>
</dbReference>
<reference evidence="4 5" key="1">
    <citation type="submission" date="2019-02" db="EMBL/GenBank/DDBJ databases">
        <title>Shewanella sp. D4-2 isolated from Dokdo Island.</title>
        <authorList>
            <person name="Baek K."/>
        </authorList>
    </citation>
    <scope>NUCLEOTIDE SEQUENCE [LARGE SCALE GENOMIC DNA]</scope>
    <source>
        <strain evidence="4 5">D4-2</strain>
    </source>
</reference>
<feature type="chain" id="PRO_5019554455" evidence="2">
    <location>
        <begin position="28"/>
        <end position="118"/>
    </location>
</feature>
<dbReference type="OrthoDB" id="127311at2"/>
<accession>A0A411PJN5</accession>
<evidence type="ECO:0000256" key="1">
    <source>
        <dbReference type="PROSITE-ProRule" id="PRU01360"/>
    </source>
</evidence>
<name>A0A411PJN5_9GAMM</name>
<keyword evidence="1" id="KW-0813">Transport</keyword>
<dbReference type="SUPFAM" id="SSF56935">
    <property type="entry name" value="Porins"/>
    <property type="match status" value="1"/>
</dbReference>
<feature type="domain" description="TonB-dependent receptor plug" evidence="3">
    <location>
        <begin position="57"/>
        <end position="113"/>
    </location>
</feature>
<proteinExistence type="inferred from homology"/>